<accession>A0AAQ3QTD5</accession>
<dbReference type="SUPFAM" id="SSF51126">
    <property type="entry name" value="Pectin lyase-like"/>
    <property type="match status" value="1"/>
</dbReference>
<dbReference type="KEGG" id="puo:RZN69_21580"/>
<dbReference type="Proteomes" id="UP001304300">
    <property type="component" value="Chromosome"/>
</dbReference>
<dbReference type="Gene3D" id="2.160.20.10">
    <property type="entry name" value="Single-stranded right-handed beta-helix, Pectin lyase-like"/>
    <property type="match status" value="1"/>
</dbReference>
<dbReference type="CDD" id="cd14251">
    <property type="entry name" value="PL-6"/>
    <property type="match status" value="1"/>
</dbReference>
<dbReference type="GO" id="GO:0016829">
    <property type="term" value="F:lyase activity"/>
    <property type="evidence" value="ECO:0007669"/>
    <property type="project" value="UniProtKB-KW"/>
</dbReference>
<dbReference type="InterPro" id="IPR039513">
    <property type="entry name" value="PL-6"/>
</dbReference>
<evidence type="ECO:0000313" key="2">
    <source>
        <dbReference type="Proteomes" id="UP001304300"/>
    </source>
</evidence>
<proteinExistence type="predicted"/>
<dbReference type="InterPro" id="IPR012334">
    <property type="entry name" value="Pectin_lyas_fold"/>
</dbReference>
<dbReference type="RefSeq" id="WP_317833641.1">
    <property type="nucleotide sequence ID" value="NZ_CP136920.1"/>
</dbReference>
<dbReference type="AlphaFoldDB" id="A0AAQ3QTD5"/>
<dbReference type="InterPro" id="IPR011050">
    <property type="entry name" value="Pectin_lyase_fold/virulence"/>
</dbReference>
<organism evidence="1 2">
    <name type="scientific">Rubellicoccus peritrichatus</name>
    <dbReference type="NCBI Taxonomy" id="3080537"/>
    <lineage>
        <taxon>Bacteria</taxon>
        <taxon>Pseudomonadati</taxon>
        <taxon>Verrucomicrobiota</taxon>
        <taxon>Opitutia</taxon>
        <taxon>Puniceicoccales</taxon>
        <taxon>Cerasicoccaceae</taxon>
        <taxon>Rubellicoccus</taxon>
    </lineage>
</organism>
<gene>
    <name evidence="1" type="ORF">RZN69_21580</name>
</gene>
<evidence type="ECO:0000313" key="1">
    <source>
        <dbReference type="EMBL" id="WOO41221.1"/>
    </source>
</evidence>
<keyword evidence="2" id="KW-1185">Reference proteome</keyword>
<protein>
    <submittedName>
        <fullName evidence="1">Polysaccharide lyase 6 family protein</fullName>
    </submittedName>
</protein>
<keyword evidence="1" id="KW-0456">Lyase</keyword>
<reference evidence="1 2" key="1">
    <citation type="submission" date="2023-10" db="EMBL/GenBank/DDBJ databases">
        <title>Rubellicoccus peritrichatus gen. nov., sp. nov., isolated from an algae of coral reef tank.</title>
        <authorList>
            <person name="Luo J."/>
        </authorList>
    </citation>
    <scope>NUCLEOTIDE SEQUENCE [LARGE SCALE GENOMIC DNA]</scope>
    <source>
        <strain evidence="1 2">CR14</strain>
    </source>
</reference>
<name>A0AAQ3QTD5_9BACT</name>
<dbReference type="EMBL" id="CP136920">
    <property type="protein sequence ID" value="WOO41221.1"/>
    <property type="molecule type" value="Genomic_DNA"/>
</dbReference>
<sequence>MWFVKIKILWFIAFCCAVQHISAKTHHVDSTTGFNQLVAQAVIQPGDEIIWKDGIYSNIDLDLKGFNGTPNQPVKLRSETPGGVVFTGASRLNIGTDHTVISGFHYRVTSNEQTPKQIISFRSRGNIAASNSRLTEIKIEEAEPGKPILQKSKWVVLYGQFNRVDHCYFVNKRTRDNLMTVYLDESNMPNGAWHRIDHNYFGPRPNGRAAGGSSNGWEIIRIGDSRSSHLSAFCRVEKNLFEGCNGEIEIISNKSRDNSYIANTFLNCEGQLTLRHGAYCVVAGNLFQGNGHAKNEESGVRIIGPGHKVVGNTFIGLSGQGERGAIVISDGVENGAANEYEPVANLEIRSNTIIACRNPIVIGSFSGKVHPSGRVINVAPQSVLISDNYIVGGNPIVTFLSQSKPDVTFENNIAYLTGQDSQKIAGSKVQFSPKEILWQNGAATTTNSGKSLSTGITRDNVGPSW</sequence>
<dbReference type="Pfam" id="PF14592">
    <property type="entry name" value="Chondroitinas_B"/>
    <property type="match status" value="1"/>
</dbReference>